<keyword evidence="4" id="KW-1185">Reference proteome</keyword>
<keyword evidence="2" id="KW-0732">Signal</keyword>
<gene>
    <name evidence="3" type="ORF">I5803_20210</name>
</gene>
<dbReference type="AlphaFoldDB" id="A0A931MJJ6"/>
<evidence type="ECO:0000313" key="4">
    <source>
        <dbReference type="Proteomes" id="UP000651050"/>
    </source>
</evidence>
<reference evidence="3" key="1">
    <citation type="submission" date="2020-11" db="EMBL/GenBank/DDBJ databases">
        <title>Bacterial whole genome sequence for Caenimonas sp. DR4.4.</title>
        <authorList>
            <person name="Le V."/>
            <person name="Ko S.-R."/>
            <person name="Ahn C.-Y."/>
            <person name="Oh H.-M."/>
        </authorList>
    </citation>
    <scope>NUCLEOTIDE SEQUENCE</scope>
    <source>
        <strain evidence="3">DR4.4</strain>
    </source>
</reference>
<dbReference type="Proteomes" id="UP000651050">
    <property type="component" value="Unassembled WGS sequence"/>
</dbReference>
<name>A0A931MJJ6_9BURK</name>
<comment type="caution">
    <text evidence="3">The sequence shown here is derived from an EMBL/GenBank/DDBJ whole genome shotgun (WGS) entry which is preliminary data.</text>
</comment>
<feature type="region of interest" description="Disordered" evidence="1">
    <location>
        <begin position="79"/>
        <end position="113"/>
    </location>
</feature>
<evidence type="ECO:0008006" key="5">
    <source>
        <dbReference type="Google" id="ProtNLM"/>
    </source>
</evidence>
<sequence>MPVLSRFARYFAFACAVTASFAASGQSSCSSDGRPPPVALLERFISADCASCWADAKAPRAGRGEVAIDWIVPSAKGDDAPLSAAASRDAPSRLEGLQRSSPPQADTVRHPIGKGRGTLRVAHGLPFNGYIGASIEWRTRSPGPWTAWLMLLETVPAGTEGTAVERHLVRNTLQLAWEGSRSLSKKERARLFESRPLSIPEGANPKRLHVVGWVEDAQGRVVGTAKSACAAG</sequence>
<organism evidence="3 4">
    <name type="scientific">Caenimonas aquaedulcis</name>
    <dbReference type="NCBI Taxonomy" id="2793270"/>
    <lineage>
        <taxon>Bacteria</taxon>
        <taxon>Pseudomonadati</taxon>
        <taxon>Pseudomonadota</taxon>
        <taxon>Betaproteobacteria</taxon>
        <taxon>Burkholderiales</taxon>
        <taxon>Comamonadaceae</taxon>
        <taxon>Caenimonas</taxon>
    </lineage>
</organism>
<dbReference type="RefSeq" id="WP_196988106.1">
    <property type="nucleotide sequence ID" value="NZ_JADWYS010000001.1"/>
</dbReference>
<accession>A0A931MJJ6</accession>
<dbReference type="EMBL" id="JADWYS010000001">
    <property type="protein sequence ID" value="MBG9390365.1"/>
    <property type="molecule type" value="Genomic_DNA"/>
</dbReference>
<evidence type="ECO:0000256" key="1">
    <source>
        <dbReference type="SAM" id="MobiDB-lite"/>
    </source>
</evidence>
<feature type="signal peptide" evidence="2">
    <location>
        <begin position="1"/>
        <end position="22"/>
    </location>
</feature>
<feature type="chain" id="PRO_5037694107" description="DUF1223 domain-containing protein" evidence="2">
    <location>
        <begin position="23"/>
        <end position="232"/>
    </location>
</feature>
<evidence type="ECO:0000313" key="3">
    <source>
        <dbReference type="EMBL" id="MBG9390365.1"/>
    </source>
</evidence>
<proteinExistence type="predicted"/>
<protein>
    <recommendedName>
        <fullName evidence="5">DUF1223 domain-containing protein</fullName>
    </recommendedName>
</protein>
<evidence type="ECO:0000256" key="2">
    <source>
        <dbReference type="SAM" id="SignalP"/>
    </source>
</evidence>